<dbReference type="Proteomes" id="UP001054945">
    <property type="component" value="Unassembled WGS sequence"/>
</dbReference>
<reference evidence="2 3" key="1">
    <citation type="submission" date="2021-06" db="EMBL/GenBank/DDBJ databases">
        <title>Caerostris extrusa draft genome.</title>
        <authorList>
            <person name="Kono N."/>
            <person name="Arakawa K."/>
        </authorList>
    </citation>
    <scope>NUCLEOTIDE SEQUENCE [LARGE SCALE GENOMIC DNA]</scope>
</reference>
<accession>A0AAV4SQW4</accession>
<evidence type="ECO:0000313" key="3">
    <source>
        <dbReference type="Proteomes" id="UP001054945"/>
    </source>
</evidence>
<evidence type="ECO:0000256" key="1">
    <source>
        <dbReference type="SAM" id="MobiDB-lite"/>
    </source>
</evidence>
<dbReference type="AlphaFoldDB" id="A0AAV4SQW4"/>
<gene>
    <name evidence="2" type="ORF">CEXT_679071</name>
</gene>
<feature type="region of interest" description="Disordered" evidence="1">
    <location>
        <begin position="97"/>
        <end position="119"/>
    </location>
</feature>
<proteinExistence type="predicted"/>
<evidence type="ECO:0000313" key="2">
    <source>
        <dbReference type="EMBL" id="GIY35601.1"/>
    </source>
</evidence>
<protein>
    <submittedName>
        <fullName evidence="2">Uncharacterized protein</fullName>
    </submittedName>
</protein>
<keyword evidence="3" id="KW-1185">Reference proteome</keyword>
<organism evidence="2 3">
    <name type="scientific">Caerostris extrusa</name>
    <name type="common">Bark spider</name>
    <name type="synonym">Caerostris bankana</name>
    <dbReference type="NCBI Taxonomy" id="172846"/>
    <lineage>
        <taxon>Eukaryota</taxon>
        <taxon>Metazoa</taxon>
        <taxon>Ecdysozoa</taxon>
        <taxon>Arthropoda</taxon>
        <taxon>Chelicerata</taxon>
        <taxon>Arachnida</taxon>
        <taxon>Araneae</taxon>
        <taxon>Araneomorphae</taxon>
        <taxon>Entelegynae</taxon>
        <taxon>Araneoidea</taxon>
        <taxon>Araneidae</taxon>
        <taxon>Caerostris</taxon>
    </lineage>
</organism>
<feature type="compositionally biased region" description="Basic and acidic residues" evidence="1">
    <location>
        <begin position="109"/>
        <end position="119"/>
    </location>
</feature>
<comment type="caution">
    <text evidence="2">The sequence shown here is derived from an EMBL/GenBank/DDBJ whole genome shotgun (WGS) entry which is preliminary data.</text>
</comment>
<dbReference type="EMBL" id="BPLR01009939">
    <property type="protein sequence ID" value="GIY35601.1"/>
    <property type="molecule type" value="Genomic_DNA"/>
</dbReference>
<name>A0AAV4SQW4_CAEEX</name>
<sequence>MCIFAQPSLEPERDPFNPGAFCILFPENNENLFPREALSAQQVFIFSKDFVLKCTSKIKCFLVPNRFSSRGLTSERCFKSGTRFCRAMIEGAAVGAPEPGGTRALGKHKSPDYDCSQKN</sequence>